<sequence>MVDPRTQGIAGIIHVIGGLTGAIDRHCLDVAVWDGMTTQERIAHGIDDDTLTRTAERYGCRRR</sequence>
<gene>
    <name evidence="1" type="ORF">ALSL_0777</name>
</gene>
<reference evidence="2" key="1">
    <citation type="submission" date="2018-04" db="EMBL/GenBank/DDBJ databases">
        <authorList>
            <person name="Watanabe M."/>
            <person name="Kojima H."/>
        </authorList>
    </citation>
    <scope>NUCLEOTIDE SEQUENCE [LARGE SCALE GENOMIC DNA]</scope>
    <source>
        <strain evidence="2">Dysh456</strain>
    </source>
</reference>
<dbReference type="Proteomes" id="UP000270530">
    <property type="component" value="Chromosome"/>
</dbReference>
<reference evidence="2" key="2">
    <citation type="submission" date="2018-06" db="EMBL/GenBank/DDBJ databases">
        <title>Genome sequence of Rhodanobacteraceae bacterium strain Dysh456.</title>
        <authorList>
            <person name="Fukui M."/>
        </authorList>
    </citation>
    <scope>NUCLEOTIDE SEQUENCE [LARGE SCALE GENOMIC DNA]</scope>
    <source>
        <strain evidence="2">Dysh456</strain>
    </source>
</reference>
<protein>
    <submittedName>
        <fullName evidence="1">Uncharacterized protein</fullName>
    </submittedName>
</protein>
<organism evidence="1 2">
    <name type="scientific">Aerosticca soli</name>
    <dbReference type="NCBI Taxonomy" id="2010829"/>
    <lineage>
        <taxon>Bacteria</taxon>
        <taxon>Pseudomonadati</taxon>
        <taxon>Pseudomonadota</taxon>
        <taxon>Gammaproteobacteria</taxon>
        <taxon>Lysobacterales</taxon>
        <taxon>Rhodanobacteraceae</taxon>
        <taxon>Aerosticca</taxon>
    </lineage>
</organism>
<dbReference type="EMBL" id="AP018560">
    <property type="protein sequence ID" value="BBD79443.1"/>
    <property type="molecule type" value="Genomic_DNA"/>
</dbReference>
<dbReference type="AlphaFoldDB" id="A0A2Z6E2Z5"/>
<keyword evidence="2" id="KW-1185">Reference proteome</keyword>
<evidence type="ECO:0000313" key="2">
    <source>
        <dbReference type="Proteomes" id="UP000270530"/>
    </source>
</evidence>
<evidence type="ECO:0000313" key="1">
    <source>
        <dbReference type="EMBL" id="BBD79443.1"/>
    </source>
</evidence>
<name>A0A2Z6E2Z5_9GAMM</name>
<dbReference type="KEGG" id="rbd:ALSL_0777"/>
<proteinExistence type="predicted"/>
<accession>A0A2Z6E2Z5</accession>